<comment type="caution">
    <text evidence="2">The sequence shown here is derived from an EMBL/GenBank/DDBJ whole genome shotgun (WGS) entry which is preliminary data.</text>
</comment>
<accession>A0A068RTH7</accession>
<keyword evidence="3" id="KW-1185">Reference proteome</keyword>
<evidence type="ECO:0000256" key="1">
    <source>
        <dbReference type="SAM" id="MobiDB-lite"/>
    </source>
</evidence>
<feature type="region of interest" description="Disordered" evidence="1">
    <location>
        <begin position="124"/>
        <end position="162"/>
    </location>
</feature>
<dbReference type="OrthoDB" id="2263377at2759"/>
<reference evidence="2" key="1">
    <citation type="submission" date="2013-08" db="EMBL/GenBank/DDBJ databases">
        <title>Gene expansion shapes genome architecture in the human pathogen Lichtheimia corymbifera: an evolutionary genomics analysis in the ancient terrestrial Mucorales (Mucoromycotina).</title>
        <authorList>
            <person name="Schwartze V.U."/>
            <person name="Winter S."/>
            <person name="Shelest E."/>
            <person name="Marcet-Houben M."/>
            <person name="Horn F."/>
            <person name="Wehner S."/>
            <person name="Hoffmann K."/>
            <person name="Riege K."/>
            <person name="Sammeth M."/>
            <person name="Nowrousian M."/>
            <person name="Valiante V."/>
            <person name="Linde J."/>
            <person name="Jacobsen I.D."/>
            <person name="Marz M."/>
            <person name="Brakhage A.A."/>
            <person name="Gabaldon T."/>
            <person name="Bocker S."/>
            <person name="Voigt K."/>
        </authorList>
    </citation>
    <scope>NUCLEOTIDE SEQUENCE [LARGE SCALE GENOMIC DNA]</scope>
    <source>
        <strain evidence="2">FSU 9682</strain>
    </source>
</reference>
<organism evidence="2 3">
    <name type="scientific">Lichtheimia corymbifera JMRC:FSU:9682</name>
    <dbReference type="NCBI Taxonomy" id="1263082"/>
    <lineage>
        <taxon>Eukaryota</taxon>
        <taxon>Fungi</taxon>
        <taxon>Fungi incertae sedis</taxon>
        <taxon>Mucoromycota</taxon>
        <taxon>Mucoromycotina</taxon>
        <taxon>Mucoromycetes</taxon>
        <taxon>Mucorales</taxon>
        <taxon>Lichtheimiaceae</taxon>
        <taxon>Lichtheimia</taxon>
    </lineage>
</organism>
<dbReference type="AlphaFoldDB" id="A0A068RTH7"/>
<feature type="compositionally biased region" description="Acidic residues" evidence="1">
    <location>
        <begin position="143"/>
        <end position="162"/>
    </location>
</feature>
<gene>
    <name evidence="2" type="ORF">LCOR_03768.1</name>
</gene>
<dbReference type="VEuPathDB" id="FungiDB:LCOR_03768.1"/>
<evidence type="ECO:0000313" key="3">
    <source>
        <dbReference type="Proteomes" id="UP000027586"/>
    </source>
</evidence>
<dbReference type="EMBL" id="CBTN010000012">
    <property type="protein sequence ID" value="CDH52271.1"/>
    <property type="molecule type" value="Genomic_DNA"/>
</dbReference>
<name>A0A068RTH7_9FUNG</name>
<proteinExistence type="predicted"/>
<evidence type="ECO:0000313" key="2">
    <source>
        <dbReference type="EMBL" id="CDH52271.1"/>
    </source>
</evidence>
<protein>
    <submittedName>
        <fullName evidence="2">Uncharacterized protein</fullName>
    </submittedName>
</protein>
<sequence length="534" mass="61002">MVKCPPCYVGRVFDNIVSDLERRRFFARVPVDCWTLENYAKQADCDPATVLHNFLVDLNWLQRQMPGDLRPYIGDLRKDAERVTPTDIKGMMAGRSSPTANTTTVHVNAPVYGPLHATAQHITNVKSDNDHDNSLKRKRAHDDDDDDHDEDDHEEINDDDDDDVLLDEDILQHAPVLLVNDTSFDEHDRRIYDYDYLADVDEDWAPAEHMIAENDLDLTDKLMEYRHRSVELAKKEENLSDNRVLSLSNIFVITAEQHRSCLHRFQPMYHDAIMKIYTCKEGWITLPRLSRVWCASLDELVCANTDIPKRQLRQLVREYAACADADDNGNDEYGDTDLQSMASLLGQLIQTFAAWNTDWSLENNFKKQHITPFIDHVFGNSVNIREGESHLLGYNNEMLADYIGSKKAPTGEIFDILAIEVKPPCKSSNAQLQSDFVKLGKEMKSMVDRLHSHGIKDSVVCGVLFNGYHATTHTLLLVAEGVYLMVEHGHFDLMRSPQDVSSVPKIYEHLKQLNTLLQPVIHTINDPVRLNNKP</sequence>
<dbReference type="Proteomes" id="UP000027586">
    <property type="component" value="Unassembled WGS sequence"/>
</dbReference>